<dbReference type="AlphaFoldDB" id="A0A1G9IT82"/>
<keyword evidence="3" id="KW-1185">Reference proteome</keyword>
<dbReference type="Pfam" id="PF13672">
    <property type="entry name" value="PP2C_2"/>
    <property type="match status" value="1"/>
</dbReference>
<evidence type="ECO:0000313" key="2">
    <source>
        <dbReference type="EMBL" id="SDL28370.1"/>
    </source>
</evidence>
<dbReference type="SUPFAM" id="SSF81606">
    <property type="entry name" value="PP2C-like"/>
    <property type="match status" value="1"/>
</dbReference>
<name>A0A1G9IT82_9ACTN</name>
<dbReference type="STRING" id="633440.SAMN05421869_12442"/>
<dbReference type="EMBL" id="FNDJ01000024">
    <property type="protein sequence ID" value="SDL28370.1"/>
    <property type="molecule type" value="Genomic_DNA"/>
</dbReference>
<gene>
    <name evidence="2" type="ORF">SAMN05421869_12442</name>
</gene>
<proteinExistence type="predicted"/>
<dbReference type="InterPro" id="IPR001932">
    <property type="entry name" value="PPM-type_phosphatase-like_dom"/>
</dbReference>
<sequence length="275" mass="29587">MYLATRPGRDDKLNEDQVAAAGGTLTRAVLLDGAGGPAELPTGCHHGTPWYVAMLADAAMAHMRDPLIGLDLALSRAIATVAAEHRAHPCDLDHPGTPSSTVVMVRRQAGTVEYLVLGDSTVVADVDGEIVTVSDRRIDQVGTDLWKAMAALPTGTTEHQAARIRFVEHQRRMRNKPDGYPCAGTVPEAAHEALTGTLPATETRRVALLSDGATRFVEFGLGSWTGLLDILGSASPWRLFDQVREAEAQDPEGERWPRAKRHDDIAVIHLAGTEL</sequence>
<evidence type="ECO:0000259" key="1">
    <source>
        <dbReference type="Pfam" id="PF13672"/>
    </source>
</evidence>
<feature type="domain" description="PPM-type phosphatase" evidence="1">
    <location>
        <begin position="10"/>
        <end position="214"/>
    </location>
</feature>
<dbReference type="Gene3D" id="3.60.40.10">
    <property type="entry name" value="PPM-type phosphatase domain"/>
    <property type="match status" value="1"/>
</dbReference>
<reference evidence="2 3" key="1">
    <citation type="submission" date="2016-10" db="EMBL/GenBank/DDBJ databases">
        <authorList>
            <person name="de Groot N.N."/>
        </authorList>
    </citation>
    <scope>NUCLEOTIDE SEQUENCE [LARGE SCALE GENOMIC DNA]</scope>
    <source>
        <strain evidence="2 3">CGMCC 4.6533</strain>
    </source>
</reference>
<accession>A0A1G9IT82</accession>
<evidence type="ECO:0000313" key="3">
    <source>
        <dbReference type="Proteomes" id="UP000199202"/>
    </source>
</evidence>
<dbReference type="InterPro" id="IPR036457">
    <property type="entry name" value="PPM-type-like_dom_sf"/>
</dbReference>
<organism evidence="2 3">
    <name type="scientific">Nonomuraea jiangxiensis</name>
    <dbReference type="NCBI Taxonomy" id="633440"/>
    <lineage>
        <taxon>Bacteria</taxon>
        <taxon>Bacillati</taxon>
        <taxon>Actinomycetota</taxon>
        <taxon>Actinomycetes</taxon>
        <taxon>Streptosporangiales</taxon>
        <taxon>Streptosporangiaceae</taxon>
        <taxon>Nonomuraea</taxon>
    </lineage>
</organism>
<dbReference type="Proteomes" id="UP000199202">
    <property type="component" value="Unassembled WGS sequence"/>
</dbReference>
<protein>
    <submittedName>
        <fullName evidence="2">Protein phosphatase 2C</fullName>
    </submittedName>
</protein>
<dbReference type="RefSeq" id="WP_176993624.1">
    <property type="nucleotide sequence ID" value="NZ_FNDJ01000024.1"/>
</dbReference>